<proteinExistence type="predicted"/>
<reference evidence="1" key="1">
    <citation type="submission" date="2023-07" db="EMBL/GenBank/DDBJ databases">
        <authorList>
            <person name="Stuckert A."/>
        </authorList>
    </citation>
    <scope>NUCLEOTIDE SEQUENCE</scope>
</reference>
<sequence>MAPYRSCFQDFRSIAQHLPSDQALSSLPLNSECPDPSQLTITEPANIRSQSSSFSGDPLDGYTPSLTLSALINDGSQQNIGNGKPVRLSQISLLDLMNHPPVTPGAVSDMSVPCYQPSAPIPDLMQISQSSISVEKSMDVAVGGLHACRISSFPINTGPENHVLREKSTLFGSLSSVLNSEDSMSSDGENLSVPKYGSPSLADLIQEHRERNPLQDLAIDSPQNRCNTDLQAGLLVPLSPLSDGPDAAFDVPSLTTSLSSLAVSQSTDQGDVHVSLSDLLVEANTKPHDDLHSLFQPSGVTLTETDTNIDLRFLISEPLEHLDPLSLNVNPTAPDPMEHKSDKCIHSVKSLSSKNRKKPDFWVKSLKAKPSTFALSLCFTYIPKACRKSFLVAQPPDCRNKELTLPNYTNQTQIMPFDFQTPSPDDIVKESQKKAFMR</sequence>
<name>A0ABN9LQK1_9NEOB</name>
<dbReference type="EMBL" id="CAUEEQ010027689">
    <property type="protein sequence ID" value="CAJ0948077.1"/>
    <property type="molecule type" value="Genomic_DNA"/>
</dbReference>
<comment type="caution">
    <text evidence="1">The sequence shown here is derived from an EMBL/GenBank/DDBJ whole genome shotgun (WGS) entry which is preliminary data.</text>
</comment>
<dbReference type="Proteomes" id="UP001176940">
    <property type="component" value="Unassembled WGS sequence"/>
</dbReference>
<gene>
    <name evidence="1" type="ORF">RIMI_LOCUS11945564</name>
</gene>
<accession>A0ABN9LQK1</accession>
<evidence type="ECO:0000313" key="1">
    <source>
        <dbReference type="EMBL" id="CAJ0948077.1"/>
    </source>
</evidence>
<keyword evidence="2" id="KW-1185">Reference proteome</keyword>
<evidence type="ECO:0000313" key="2">
    <source>
        <dbReference type="Proteomes" id="UP001176940"/>
    </source>
</evidence>
<organism evidence="1 2">
    <name type="scientific">Ranitomeya imitator</name>
    <name type="common">mimic poison frog</name>
    <dbReference type="NCBI Taxonomy" id="111125"/>
    <lineage>
        <taxon>Eukaryota</taxon>
        <taxon>Metazoa</taxon>
        <taxon>Chordata</taxon>
        <taxon>Craniata</taxon>
        <taxon>Vertebrata</taxon>
        <taxon>Euteleostomi</taxon>
        <taxon>Amphibia</taxon>
        <taxon>Batrachia</taxon>
        <taxon>Anura</taxon>
        <taxon>Neobatrachia</taxon>
        <taxon>Hyloidea</taxon>
        <taxon>Dendrobatidae</taxon>
        <taxon>Dendrobatinae</taxon>
        <taxon>Ranitomeya</taxon>
    </lineage>
</organism>
<protein>
    <submittedName>
        <fullName evidence="1">Uncharacterized protein</fullName>
    </submittedName>
</protein>